<dbReference type="InterPro" id="IPR058581">
    <property type="entry name" value="TM_HPP"/>
</dbReference>
<dbReference type="Gene3D" id="3.10.580.10">
    <property type="entry name" value="CBS-domain"/>
    <property type="match status" value="2"/>
</dbReference>
<evidence type="ECO:0000256" key="3">
    <source>
        <dbReference type="SAM" id="Phobius"/>
    </source>
</evidence>
<reference evidence="5 6" key="1">
    <citation type="submission" date="2020-02" db="EMBL/GenBank/DDBJ databases">
        <title>Nitrogenibacter mangrovi gen. nov., sp. nov. isolated from mangrove sediment, a denitrifying betaproteobacterium.</title>
        <authorList>
            <person name="Liao H."/>
            <person name="Tian Y."/>
        </authorList>
    </citation>
    <scope>NUCLEOTIDE SEQUENCE [LARGE SCALE GENOMIC DNA]</scope>
    <source>
        <strain evidence="5 6">M9-3-2</strain>
    </source>
</reference>
<dbReference type="SMART" id="SM00116">
    <property type="entry name" value="CBS"/>
    <property type="match status" value="2"/>
</dbReference>
<dbReference type="InterPro" id="IPR000644">
    <property type="entry name" value="CBS_dom"/>
</dbReference>
<proteinExistence type="predicted"/>
<feature type="transmembrane region" description="Helical" evidence="3">
    <location>
        <begin position="48"/>
        <end position="68"/>
    </location>
</feature>
<evidence type="ECO:0000259" key="4">
    <source>
        <dbReference type="PROSITE" id="PS51371"/>
    </source>
</evidence>
<keyword evidence="3" id="KW-0472">Membrane</keyword>
<feature type="domain" description="CBS" evidence="4">
    <location>
        <begin position="266"/>
        <end position="323"/>
    </location>
</feature>
<dbReference type="CDD" id="cd04600">
    <property type="entry name" value="CBS_pair_HPP_assoc"/>
    <property type="match status" value="1"/>
</dbReference>
<dbReference type="PANTHER" id="PTHR43080">
    <property type="entry name" value="CBS DOMAIN-CONTAINING PROTEIN CBSX3, MITOCHONDRIAL"/>
    <property type="match status" value="1"/>
</dbReference>
<dbReference type="Pfam" id="PF04982">
    <property type="entry name" value="TM_HPP"/>
    <property type="match status" value="1"/>
</dbReference>
<dbReference type="PROSITE" id="PS51371">
    <property type="entry name" value="CBS"/>
    <property type="match status" value="2"/>
</dbReference>
<evidence type="ECO:0000256" key="1">
    <source>
        <dbReference type="ARBA" id="ARBA00023122"/>
    </source>
</evidence>
<dbReference type="KEGG" id="azq:G3580_08465"/>
<dbReference type="SUPFAM" id="SSF54631">
    <property type="entry name" value="CBS-domain pair"/>
    <property type="match status" value="1"/>
</dbReference>
<dbReference type="Proteomes" id="UP000501991">
    <property type="component" value="Chromosome"/>
</dbReference>
<dbReference type="InterPro" id="IPR046342">
    <property type="entry name" value="CBS_dom_sf"/>
</dbReference>
<keyword evidence="3" id="KW-1133">Transmembrane helix</keyword>
<feature type="transmembrane region" description="Helical" evidence="3">
    <location>
        <begin position="113"/>
        <end position="133"/>
    </location>
</feature>
<dbReference type="RefSeq" id="WP_173764836.1">
    <property type="nucleotide sequence ID" value="NZ_CP048836.1"/>
</dbReference>
<accession>A0A6C1B211</accession>
<name>A0A6C1B211_9RHOO</name>
<feature type="domain" description="CBS" evidence="4">
    <location>
        <begin position="201"/>
        <end position="261"/>
    </location>
</feature>
<dbReference type="AlphaFoldDB" id="A0A6C1B211"/>
<feature type="transmembrane region" description="Helical" evidence="3">
    <location>
        <begin position="75"/>
        <end position="93"/>
    </location>
</feature>
<evidence type="ECO:0000313" key="5">
    <source>
        <dbReference type="EMBL" id="QID17672.1"/>
    </source>
</evidence>
<dbReference type="PANTHER" id="PTHR43080:SF29">
    <property type="entry name" value="OS02G0818000 PROTEIN"/>
    <property type="match status" value="1"/>
</dbReference>
<gene>
    <name evidence="5" type="ORF">G3580_08465</name>
</gene>
<evidence type="ECO:0000256" key="2">
    <source>
        <dbReference type="PROSITE-ProRule" id="PRU00703"/>
    </source>
</evidence>
<protein>
    <submittedName>
        <fullName evidence="5">HPP family protein</fullName>
    </submittedName>
</protein>
<keyword evidence="6" id="KW-1185">Reference proteome</keyword>
<dbReference type="EMBL" id="CP048836">
    <property type="protein sequence ID" value="QID17672.1"/>
    <property type="molecule type" value="Genomic_DNA"/>
</dbReference>
<keyword evidence="1 2" id="KW-0129">CBS domain</keyword>
<keyword evidence="3" id="KW-0812">Transmembrane</keyword>
<sequence length="329" mass="34423">MGACLGILFAGLVTAHLVATQEAWLVAPLGASAVLVFAVPSSPLSQPWSVVVGNTVSALVGIACVALIPDRIGGAAIAVALAIAVMMATRSLHPPGGATALLAVLSQAHSPAFALHPVALNSALLVIAGMAFHRLGGHHYPHRAPPPRAPRRFDAADIDEALRRHDELLDVSREDIESLLEEAETAAYRRTLGALRCGDLMARPVLQVTRSTPVAAAHQLMRKHAIKALPVTGPGQQVVGILTAWDVLEHLATRQAGRHAVVGALMSTPVATASADQPVVELARLIAEGANHHIPILDAHRRLVGILTQSDLIRALHHAVHASHSTEAS</sequence>
<dbReference type="Pfam" id="PF00571">
    <property type="entry name" value="CBS"/>
    <property type="match status" value="2"/>
</dbReference>
<dbReference type="InterPro" id="IPR051257">
    <property type="entry name" value="Diverse_CBS-Domain"/>
</dbReference>
<organism evidence="5 6">
    <name type="scientific">Nitrogeniibacter mangrovi</name>
    <dbReference type="NCBI Taxonomy" id="2016596"/>
    <lineage>
        <taxon>Bacteria</taxon>
        <taxon>Pseudomonadati</taxon>
        <taxon>Pseudomonadota</taxon>
        <taxon>Betaproteobacteria</taxon>
        <taxon>Rhodocyclales</taxon>
        <taxon>Zoogloeaceae</taxon>
        <taxon>Nitrogeniibacter</taxon>
    </lineage>
</organism>
<evidence type="ECO:0000313" key="6">
    <source>
        <dbReference type="Proteomes" id="UP000501991"/>
    </source>
</evidence>